<evidence type="ECO:0000256" key="7">
    <source>
        <dbReference type="PROSITE-ProRule" id="PRU00169"/>
    </source>
</evidence>
<dbReference type="GO" id="GO:0005524">
    <property type="term" value="F:ATP binding"/>
    <property type="evidence" value="ECO:0007669"/>
    <property type="project" value="UniProtKB-KW"/>
</dbReference>
<keyword evidence="5" id="KW-0418">Kinase</keyword>
<dbReference type="PROSITE" id="PS50109">
    <property type="entry name" value="HIS_KIN"/>
    <property type="match status" value="1"/>
</dbReference>
<feature type="modified residue" description="4-aspartylphosphate" evidence="7">
    <location>
        <position position="610"/>
    </location>
</feature>
<evidence type="ECO:0000256" key="2">
    <source>
        <dbReference type="ARBA" id="ARBA00012438"/>
    </source>
</evidence>
<dbReference type="SUPFAM" id="SSF52172">
    <property type="entry name" value="CheY-like"/>
    <property type="match status" value="1"/>
</dbReference>
<evidence type="ECO:0000256" key="4">
    <source>
        <dbReference type="ARBA" id="ARBA00022679"/>
    </source>
</evidence>
<dbReference type="EMBL" id="JAMPLM010000022">
    <property type="protein sequence ID" value="MEP1060771.1"/>
    <property type="molecule type" value="Genomic_DNA"/>
</dbReference>
<dbReference type="PROSITE" id="PS50110">
    <property type="entry name" value="RESPONSE_REGULATORY"/>
    <property type="match status" value="1"/>
</dbReference>
<dbReference type="RefSeq" id="WP_190446729.1">
    <property type="nucleotide sequence ID" value="NZ_JAMPLM010000022.1"/>
</dbReference>
<gene>
    <name evidence="11" type="ORF">NDI38_20270</name>
</gene>
<evidence type="ECO:0000256" key="5">
    <source>
        <dbReference type="ARBA" id="ARBA00022777"/>
    </source>
</evidence>
<evidence type="ECO:0000313" key="12">
    <source>
        <dbReference type="Proteomes" id="UP001476950"/>
    </source>
</evidence>
<feature type="domain" description="Histidine kinase" evidence="9">
    <location>
        <begin position="246"/>
        <end position="464"/>
    </location>
</feature>
<dbReference type="InterPro" id="IPR005467">
    <property type="entry name" value="His_kinase_dom"/>
</dbReference>
<proteinExistence type="predicted"/>
<feature type="compositionally biased region" description="Low complexity" evidence="8">
    <location>
        <begin position="539"/>
        <end position="555"/>
    </location>
</feature>
<dbReference type="InterPro" id="IPR011006">
    <property type="entry name" value="CheY-like_superfamily"/>
</dbReference>
<sequence length="682" mass="74334">MLQPSDVPEQDGKGAPSPPITVAPTTPEAARTGQQLAVELQAERCLNQLGLKLNACVSAFLAAVTSSLEMIDSTRVHLAQILVNELSAALGEWCALTLQPTEVLSDRPAPSEPPAATFTVWAIASGDSHTTAPLPIAVGQTLSDRDLQHWQAQSSASSWQVRHGQVAVGWLLLAPVATAPHERLSEAESHLVQLRPWLLEQSCDRFCSALLQVELIQTQRQQQQELVARNRELNQTSQLKSDFLANTSHEIRTPLSSILGFTHLMREQGFNASSKRHQEYLNIILSSGQHLLALINDILDLSKIEANQLDLFCESTAVKAVCETAITLVREKASDKGLTLKLEIAPQVDTLVVDALRLKQMLFNLLSNALKFTSKGSVGLQVSAIDSGLCFTVWDTGTGISEDQQQLLFRPYSQLVNAEANRDEGTGLGLALTQKLAELHGGSVEVSSTLGFGSRFTIVLPLVPPMLASGEDKSGEDKSGEDKRDEDKRDEDKSGEDKRDEEKAVERAIAQSSSEIHLAVPAAVTGKGSKAVERLQAGNTSQSNTSQISSKTTKTPSRSNHLLLVEDNYYNAKLVLTYLSRLGYEVTWVKDGYEMRQALLRALPALILMDVNLPHEDGLALTQELKRDARYRSIPVIAQTAMAMTGDRDLCLEAGSTAYISKPIDLKALAQLLTQHVKLARD</sequence>
<accession>A0ABV0KNE8</accession>
<dbReference type="PRINTS" id="PR00344">
    <property type="entry name" value="BCTRLSENSOR"/>
</dbReference>
<dbReference type="Gene3D" id="3.30.565.10">
    <property type="entry name" value="Histidine kinase-like ATPase, C-terminal domain"/>
    <property type="match status" value="1"/>
</dbReference>
<dbReference type="InterPro" id="IPR003594">
    <property type="entry name" value="HATPase_dom"/>
</dbReference>
<organism evidence="11 12">
    <name type="scientific">Stenomitos frigidus AS-A4</name>
    <dbReference type="NCBI Taxonomy" id="2933935"/>
    <lineage>
        <taxon>Bacteria</taxon>
        <taxon>Bacillati</taxon>
        <taxon>Cyanobacteriota</taxon>
        <taxon>Cyanophyceae</taxon>
        <taxon>Leptolyngbyales</taxon>
        <taxon>Leptolyngbyaceae</taxon>
        <taxon>Stenomitos</taxon>
    </lineage>
</organism>
<dbReference type="InterPro" id="IPR003661">
    <property type="entry name" value="HisK_dim/P_dom"/>
</dbReference>
<dbReference type="InterPro" id="IPR004358">
    <property type="entry name" value="Sig_transdc_His_kin-like_C"/>
</dbReference>
<feature type="region of interest" description="Disordered" evidence="8">
    <location>
        <begin position="467"/>
        <end position="511"/>
    </location>
</feature>
<dbReference type="Pfam" id="PF02518">
    <property type="entry name" value="HATPase_c"/>
    <property type="match status" value="1"/>
</dbReference>
<dbReference type="Pfam" id="PF00512">
    <property type="entry name" value="HisKA"/>
    <property type="match status" value="1"/>
</dbReference>
<evidence type="ECO:0000313" key="11">
    <source>
        <dbReference type="EMBL" id="MEP1060771.1"/>
    </source>
</evidence>
<feature type="region of interest" description="Disordered" evidence="8">
    <location>
        <begin position="535"/>
        <end position="559"/>
    </location>
</feature>
<evidence type="ECO:0000259" key="10">
    <source>
        <dbReference type="PROSITE" id="PS50110"/>
    </source>
</evidence>
<dbReference type="SUPFAM" id="SSF47384">
    <property type="entry name" value="Homodimeric domain of signal transducing histidine kinase"/>
    <property type="match status" value="1"/>
</dbReference>
<dbReference type="InterPro" id="IPR001789">
    <property type="entry name" value="Sig_transdc_resp-reg_receiver"/>
</dbReference>
<dbReference type="Gene3D" id="1.10.287.130">
    <property type="match status" value="1"/>
</dbReference>
<evidence type="ECO:0000256" key="1">
    <source>
        <dbReference type="ARBA" id="ARBA00000085"/>
    </source>
</evidence>
<dbReference type="SMART" id="SM00448">
    <property type="entry name" value="REC"/>
    <property type="match status" value="1"/>
</dbReference>
<dbReference type="CDD" id="cd16922">
    <property type="entry name" value="HATPase_EvgS-ArcB-TorS-like"/>
    <property type="match status" value="1"/>
</dbReference>
<reference evidence="11 12" key="1">
    <citation type="submission" date="2022-04" db="EMBL/GenBank/DDBJ databases">
        <title>Positive selection, recombination, and allopatry shape intraspecific diversity of widespread and dominant cyanobacteria.</title>
        <authorList>
            <person name="Wei J."/>
            <person name="Shu W."/>
            <person name="Hu C."/>
        </authorList>
    </citation>
    <scope>NUCLEOTIDE SEQUENCE [LARGE SCALE GENOMIC DNA]</scope>
    <source>
        <strain evidence="11 12">AS-A4</strain>
    </source>
</reference>
<feature type="region of interest" description="Disordered" evidence="8">
    <location>
        <begin position="1"/>
        <end position="26"/>
    </location>
</feature>
<keyword evidence="3 7" id="KW-0597">Phosphoprotein</keyword>
<dbReference type="Pfam" id="PF00072">
    <property type="entry name" value="Response_reg"/>
    <property type="match status" value="1"/>
</dbReference>
<evidence type="ECO:0000256" key="8">
    <source>
        <dbReference type="SAM" id="MobiDB-lite"/>
    </source>
</evidence>
<name>A0ABV0KNE8_9CYAN</name>
<dbReference type="EC" id="2.7.13.3" evidence="2"/>
<dbReference type="PANTHER" id="PTHR43047">
    <property type="entry name" value="TWO-COMPONENT HISTIDINE PROTEIN KINASE"/>
    <property type="match status" value="1"/>
</dbReference>
<feature type="compositionally biased region" description="Basic and acidic residues" evidence="8">
    <location>
        <begin position="470"/>
        <end position="506"/>
    </location>
</feature>
<keyword evidence="11" id="KW-0067">ATP-binding</keyword>
<dbReference type="PANTHER" id="PTHR43047:SF63">
    <property type="entry name" value="HISTIDINE KINASE"/>
    <property type="match status" value="1"/>
</dbReference>
<evidence type="ECO:0000256" key="6">
    <source>
        <dbReference type="ARBA" id="ARBA00023012"/>
    </source>
</evidence>
<protein>
    <recommendedName>
        <fullName evidence="2">histidine kinase</fullName>
        <ecNumber evidence="2">2.7.13.3</ecNumber>
    </recommendedName>
</protein>
<keyword evidence="6" id="KW-0902">Two-component regulatory system</keyword>
<dbReference type="CDD" id="cd00082">
    <property type="entry name" value="HisKA"/>
    <property type="match status" value="1"/>
</dbReference>
<dbReference type="Proteomes" id="UP001476950">
    <property type="component" value="Unassembled WGS sequence"/>
</dbReference>
<evidence type="ECO:0000259" key="9">
    <source>
        <dbReference type="PROSITE" id="PS50109"/>
    </source>
</evidence>
<keyword evidence="11" id="KW-0547">Nucleotide-binding</keyword>
<dbReference type="SMART" id="SM00388">
    <property type="entry name" value="HisKA"/>
    <property type="match status" value="1"/>
</dbReference>
<comment type="catalytic activity">
    <reaction evidence="1">
        <text>ATP + protein L-histidine = ADP + protein N-phospho-L-histidine.</text>
        <dbReference type="EC" id="2.7.13.3"/>
    </reaction>
</comment>
<keyword evidence="4" id="KW-0808">Transferase</keyword>
<evidence type="ECO:0000256" key="3">
    <source>
        <dbReference type="ARBA" id="ARBA00022553"/>
    </source>
</evidence>
<dbReference type="InterPro" id="IPR036097">
    <property type="entry name" value="HisK_dim/P_sf"/>
</dbReference>
<keyword evidence="12" id="KW-1185">Reference proteome</keyword>
<comment type="caution">
    <text evidence="11">The sequence shown here is derived from an EMBL/GenBank/DDBJ whole genome shotgun (WGS) entry which is preliminary data.</text>
</comment>
<dbReference type="InterPro" id="IPR036890">
    <property type="entry name" value="HATPase_C_sf"/>
</dbReference>
<dbReference type="SUPFAM" id="SSF55874">
    <property type="entry name" value="ATPase domain of HSP90 chaperone/DNA topoisomerase II/histidine kinase"/>
    <property type="match status" value="1"/>
</dbReference>
<dbReference type="Gene3D" id="3.40.50.2300">
    <property type="match status" value="1"/>
</dbReference>
<feature type="domain" description="Response regulatory" evidence="10">
    <location>
        <begin position="561"/>
        <end position="677"/>
    </location>
</feature>
<dbReference type="SMART" id="SM00387">
    <property type="entry name" value="HATPase_c"/>
    <property type="match status" value="1"/>
</dbReference>